<dbReference type="SUPFAM" id="SSF54117">
    <property type="entry name" value="Interleukin 8-like chemokines"/>
    <property type="match status" value="1"/>
</dbReference>
<dbReference type="Gene3D" id="2.40.50.40">
    <property type="match status" value="1"/>
</dbReference>
<keyword evidence="6" id="KW-1185">Reference proteome</keyword>
<feature type="signal peptide" evidence="3">
    <location>
        <begin position="1"/>
        <end position="22"/>
    </location>
</feature>
<comment type="caution">
    <text evidence="5">The sequence shown here is derived from an EMBL/GenBank/DDBJ whole genome shotgun (WGS) entry which is preliminary data.</text>
</comment>
<evidence type="ECO:0000259" key="4">
    <source>
        <dbReference type="SMART" id="SM00199"/>
    </source>
</evidence>
<sequence length="149" mass="16778">MRFSLVPAALLCFTTWMNVVHATHAPVSSCCPGWSHPKANRLKQIVNYTFQTEGVCPITAVVFHTKLGRNICSDPNSVFAKKGILKVEEKRRQKTASQVTARNEEELTSDVPPTVSLPLKTTPKKKGRNVRRRHKKKSKGRKRSQKKSV</sequence>
<keyword evidence="3" id="KW-0732">Signal</keyword>
<dbReference type="InterPro" id="IPR001811">
    <property type="entry name" value="Chemokine_IL8-like_dom"/>
</dbReference>
<dbReference type="Pfam" id="PF00048">
    <property type="entry name" value="IL8"/>
    <property type="match status" value="1"/>
</dbReference>
<dbReference type="InterPro" id="IPR039809">
    <property type="entry name" value="Chemokine_b/g/d"/>
</dbReference>
<dbReference type="EMBL" id="SRLO01000076">
    <property type="protein sequence ID" value="TNN78166.1"/>
    <property type="molecule type" value="Genomic_DNA"/>
</dbReference>
<feature type="domain" description="Chemokine interleukin-8-like" evidence="4">
    <location>
        <begin position="27"/>
        <end position="87"/>
    </location>
</feature>
<dbReference type="AlphaFoldDB" id="A0A4Z2IJX2"/>
<evidence type="ECO:0000256" key="3">
    <source>
        <dbReference type="SAM" id="SignalP"/>
    </source>
</evidence>
<reference evidence="5 6" key="1">
    <citation type="submission" date="2019-03" db="EMBL/GenBank/DDBJ databases">
        <title>First draft genome of Liparis tanakae, snailfish: a comprehensive survey of snailfish specific genes.</title>
        <authorList>
            <person name="Kim W."/>
            <person name="Song I."/>
            <person name="Jeong J.-H."/>
            <person name="Kim D."/>
            <person name="Kim S."/>
            <person name="Ryu S."/>
            <person name="Song J.Y."/>
            <person name="Lee S.K."/>
        </authorList>
    </citation>
    <scope>NUCLEOTIDE SEQUENCE [LARGE SCALE GENOMIC DNA]</scope>
    <source>
        <tissue evidence="5">Muscle</tissue>
    </source>
</reference>
<dbReference type="SMART" id="SM00199">
    <property type="entry name" value="SCY"/>
    <property type="match status" value="1"/>
</dbReference>
<dbReference type="OrthoDB" id="8934837at2759"/>
<keyword evidence="1" id="KW-0202">Cytokine</keyword>
<feature type="compositionally biased region" description="Basic residues" evidence="2">
    <location>
        <begin position="122"/>
        <end position="149"/>
    </location>
</feature>
<dbReference type="InterPro" id="IPR036048">
    <property type="entry name" value="Interleukin_8-like_sf"/>
</dbReference>
<dbReference type="Proteomes" id="UP000314294">
    <property type="component" value="Unassembled WGS sequence"/>
</dbReference>
<dbReference type="GO" id="GO:0005615">
    <property type="term" value="C:extracellular space"/>
    <property type="evidence" value="ECO:0007669"/>
    <property type="project" value="UniProtKB-KW"/>
</dbReference>
<name>A0A4Z2IJX2_9TELE</name>
<proteinExistence type="predicted"/>
<dbReference type="PANTHER" id="PTHR12015:SF177">
    <property type="entry name" value="CHEMOKINE INTERLEUKIN-8-LIKE DOMAIN-CONTAINING PROTEIN"/>
    <property type="match status" value="1"/>
</dbReference>
<feature type="region of interest" description="Disordered" evidence="2">
    <location>
        <begin position="90"/>
        <end position="149"/>
    </location>
</feature>
<dbReference type="GO" id="GO:0006955">
    <property type="term" value="P:immune response"/>
    <property type="evidence" value="ECO:0007669"/>
    <property type="project" value="InterPro"/>
</dbReference>
<gene>
    <name evidence="5" type="primary">Ccl2</name>
    <name evidence="5" type="ORF">EYF80_011671</name>
</gene>
<evidence type="ECO:0000313" key="5">
    <source>
        <dbReference type="EMBL" id="TNN78166.1"/>
    </source>
</evidence>
<dbReference type="PANTHER" id="PTHR12015">
    <property type="entry name" value="SMALL INDUCIBLE CYTOKINE A"/>
    <property type="match status" value="1"/>
</dbReference>
<evidence type="ECO:0000256" key="1">
    <source>
        <dbReference type="ARBA" id="ARBA00022514"/>
    </source>
</evidence>
<feature type="chain" id="PRO_5021213114" evidence="3">
    <location>
        <begin position="23"/>
        <end position="149"/>
    </location>
</feature>
<organism evidence="5 6">
    <name type="scientific">Liparis tanakae</name>
    <name type="common">Tanaka's snailfish</name>
    <dbReference type="NCBI Taxonomy" id="230148"/>
    <lineage>
        <taxon>Eukaryota</taxon>
        <taxon>Metazoa</taxon>
        <taxon>Chordata</taxon>
        <taxon>Craniata</taxon>
        <taxon>Vertebrata</taxon>
        <taxon>Euteleostomi</taxon>
        <taxon>Actinopterygii</taxon>
        <taxon>Neopterygii</taxon>
        <taxon>Teleostei</taxon>
        <taxon>Neoteleostei</taxon>
        <taxon>Acanthomorphata</taxon>
        <taxon>Eupercaria</taxon>
        <taxon>Perciformes</taxon>
        <taxon>Cottioidei</taxon>
        <taxon>Cottales</taxon>
        <taxon>Liparidae</taxon>
        <taxon>Liparis</taxon>
    </lineage>
</organism>
<dbReference type="GO" id="GO:0008009">
    <property type="term" value="F:chemokine activity"/>
    <property type="evidence" value="ECO:0007669"/>
    <property type="project" value="InterPro"/>
</dbReference>
<evidence type="ECO:0000313" key="6">
    <source>
        <dbReference type="Proteomes" id="UP000314294"/>
    </source>
</evidence>
<accession>A0A4Z2IJX2</accession>
<evidence type="ECO:0000256" key="2">
    <source>
        <dbReference type="SAM" id="MobiDB-lite"/>
    </source>
</evidence>
<protein>
    <submittedName>
        <fullName evidence="5">C-C motif chemokine 2</fullName>
    </submittedName>
</protein>